<dbReference type="Proteomes" id="UP001165063">
    <property type="component" value="Unassembled WGS sequence"/>
</dbReference>
<gene>
    <name evidence="1" type="ORF">Amon01_000574300</name>
</gene>
<sequence>MNLSNLLSVVNSLPSELKLEIIANTLKLVAEEESWVLGKTIFLRSPKWKLFQNALSWFEPECEILIESAHVMRVKFQLISSVRMNFGIKLAKSTLPSYALFLSHFSFQKLTFDPRGLFGNEGFFAVNVILSKLSPREFVFVDFFSNMPKRWACHITKISCFCPESMDFIVANISKLPKLKEVHLHFDSFDHNTLDRLNSLCCDVDQVDKIVLIPEVDFKVVGDDDISNLKSTMKEFGFKLELELCEFSVKLGSPEFELLEMYNKEKTIKKLELSGEVNDDHTLEFISSLKIQQLHLMEVAMKDTPIQNHNCQALIISDLARINNCDFSGLVALKKVHIQHYCGQTKEFHIDTDSLNTLSCNIESFELDCNLDANDGLSEYMKFHEQFRLPANLVSLTCNDWMIRAQVIHTSHLKCLKEVIFKNSETLCRNDPIWSLLPTTVKTVISGIAGYDDSKFSLRRGKLVAIYSENNHCCLHMNCLFYFIKYINYTVTYWFYTHFLI</sequence>
<evidence type="ECO:0000313" key="1">
    <source>
        <dbReference type="EMBL" id="GMG39925.1"/>
    </source>
</evidence>
<protein>
    <submittedName>
        <fullName evidence="1">Unnamed protein product</fullName>
    </submittedName>
</protein>
<evidence type="ECO:0000313" key="2">
    <source>
        <dbReference type="Proteomes" id="UP001165063"/>
    </source>
</evidence>
<reference evidence="1" key="1">
    <citation type="submission" date="2023-04" db="EMBL/GenBank/DDBJ databases">
        <title>Ambrosiozyma monospora NBRC 1965.</title>
        <authorList>
            <person name="Ichikawa N."/>
            <person name="Sato H."/>
            <person name="Tonouchi N."/>
        </authorList>
    </citation>
    <scope>NUCLEOTIDE SEQUENCE</scope>
    <source>
        <strain evidence="1">NBRC 1965</strain>
    </source>
</reference>
<dbReference type="AlphaFoldDB" id="A0A9W6Z1H4"/>
<organism evidence="1 2">
    <name type="scientific">Ambrosiozyma monospora</name>
    <name type="common">Yeast</name>
    <name type="synonym">Endomycopsis monosporus</name>
    <dbReference type="NCBI Taxonomy" id="43982"/>
    <lineage>
        <taxon>Eukaryota</taxon>
        <taxon>Fungi</taxon>
        <taxon>Dikarya</taxon>
        <taxon>Ascomycota</taxon>
        <taxon>Saccharomycotina</taxon>
        <taxon>Pichiomycetes</taxon>
        <taxon>Pichiales</taxon>
        <taxon>Pichiaceae</taxon>
        <taxon>Ambrosiozyma</taxon>
    </lineage>
</organism>
<keyword evidence="2" id="KW-1185">Reference proteome</keyword>
<accession>A0A9W6Z1H4</accession>
<dbReference type="EMBL" id="BSXU01003304">
    <property type="protein sequence ID" value="GMG39925.1"/>
    <property type="molecule type" value="Genomic_DNA"/>
</dbReference>
<comment type="caution">
    <text evidence="1">The sequence shown here is derived from an EMBL/GenBank/DDBJ whole genome shotgun (WGS) entry which is preliminary data.</text>
</comment>
<proteinExistence type="predicted"/>
<name>A0A9W6Z1H4_AMBMO</name>